<dbReference type="AlphaFoldDB" id="A0A1E5PV47"/>
<organism evidence="1 2">
    <name type="scientific">Streptomyces subrutilus</name>
    <dbReference type="NCBI Taxonomy" id="36818"/>
    <lineage>
        <taxon>Bacteria</taxon>
        <taxon>Bacillati</taxon>
        <taxon>Actinomycetota</taxon>
        <taxon>Actinomycetes</taxon>
        <taxon>Kitasatosporales</taxon>
        <taxon>Streptomycetaceae</taxon>
        <taxon>Streptomyces</taxon>
    </lineage>
</organism>
<dbReference type="Proteomes" id="UP000095705">
    <property type="component" value="Unassembled WGS sequence"/>
</dbReference>
<sequence length="137" mass="15218">MLDIYGPGSFNDFLWIYGDSHPEIWANIETRTRASSKILAAKEIPQIRSLLTESNLTPADLIEWGGTDNADCLFWIPTGPADTWPTLIVEAGQLDFVVIETSSPEVILSFLEGNLDCPFFPAEFTDCEPSFEGWSAD</sequence>
<dbReference type="EMBL" id="MEHK01000001">
    <property type="protein sequence ID" value="OEJ33444.1"/>
    <property type="molecule type" value="Genomic_DNA"/>
</dbReference>
<dbReference type="STRING" id="36818.BGK67_20805"/>
<evidence type="ECO:0000313" key="2">
    <source>
        <dbReference type="Proteomes" id="UP000095705"/>
    </source>
</evidence>
<evidence type="ECO:0008006" key="3">
    <source>
        <dbReference type="Google" id="ProtNLM"/>
    </source>
</evidence>
<evidence type="ECO:0000313" key="1">
    <source>
        <dbReference type="EMBL" id="OEJ33444.1"/>
    </source>
</evidence>
<reference evidence="1 2" key="1">
    <citation type="submission" date="2016-08" db="EMBL/GenBank/DDBJ databases">
        <title>The complete genome of Streptomyces subrutilus 10-1-1.</title>
        <authorList>
            <person name="Chen X."/>
        </authorList>
    </citation>
    <scope>NUCLEOTIDE SEQUENCE [LARGE SCALE GENOMIC DNA]</scope>
    <source>
        <strain evidence="1 2">10-1-1</strain>
    </source>
</reference>
<keyword evidence="2" id="KW-1185">Reference proteome</keyword>
<protein>
    <recommendedName>
        <fullName evidence="3">SMI1/KNR4 family protein</fullName>
    </recommendedName>
</protein>
<gene>
    <name evidence="1" type="ORF">BGK67_20805</name>
</gene>
<name>A0A1E5PV47_9ACTN</name>
<proteinExistence type="predicted"/>
<comment type="caution">
    <text evidence="1">The sequence shown here is derived from an EMBL/GenBank/DDBJ whole genome shotgun (WGS) entry which is preliminary data.</text>
</comment>
<accession>A0A1E5PV47</accession>